<evidence type="ECO:0000313" key="1">
    <source>
        <dbReference type="EMBL" id="MFC5058352.1"/>
    </source>
</evidence>
<keyword evidence="1" id="KW-0012">Acyltransferase</keyword>
<dbReference type="Pfam" id="PF04339">
    <property type="entry name" value="FemAB_like"/>
    <property type="match status" value="1"/>
</dbReference>
<organism evidence="1 2">
    <name type="scientific">Saccharothrix xinjiangensis</name>
    <dbReference type="NCBI Taxonomy" id="204798"/>
    <lineage>
        <taxon>Bacteria</taxon>
        <taxon>Bacillati</taxon>
        <taxon>Actinomycetota</taxon>
        <taxon>Actinomycetes</taxon>
        <taxon>Pseudonocardiales</taxon>
        <taxon>Pseudonocardiaceae</taxon>
        <taxon>Saccharothrix</taxon>
    </lineage>
</organism>
<name>A0ABV9Y9T2_9PSEU</name>
<evidence type="ECO:0000313" key="2">
    <source>
        <dbReference type="Proteomes" id="UP001595833"/>
    </source>
</evidence>
<dbReference type="EC" id="2.3.1.-" evidence="1"/>
<accession>A0ABV9Y9T2</accession>
<keyword evidence="1" id="KW-0808">Transferase</keyword>
<keyword evidence="2" id="KW-1185">Reference proteome</keyword>
<sequence>MTTDSGGPVARIDELSRAGDVVHLLFELDPGAAEHRAAELARLELAQDSRGGAVRYLVARGEGGVPVGLLPFYSACFPYDTAVMPPTLFESTAPPRDGEPFGLVGSPGGVVNQLVIAAHVDEQDATRTSRDLVDHAGRSDISPPGRFLLIPNLTGKQAVRLGGRVADAAGVERKQQAVLPVVWSSFDDYISWLPPQRRGVVRRERRKFLGAPITVREELVIDMADELAPLLAQTERHHGRDVSVEQMEFYLVSIALHHGDGCVAFVAYRYGRPVAFSLVLGRGKEWDMRAWGCDYDVPREERLYFNMAFYEPITRAIDRGVELLDFGTGSLEAKVLRGCETRELRTVLIDRRHVSAGIGNRG</sequence>
<dbReference type="InterPro" id="IPR007434">
    <property type="entry name" value="FemAB-like"/>
</dbReference>
<gene>
    <name evidence="1" type="ORF">ACFPFM_31960</name>
</gene>
<proteinExistence type="predicted"/>
<dbReference type="EMBL" id="JBHSJB010000031">
    <property type="protein sequence ID" value="MFC5058352.1"/>
    <property type="molecule type" value="Genomic_DNA"/>
</dbReference>
<dbReference type="Proteomes" id="UP001595833">
    <property type="component" value="Unassembled WGS sequence"/>
</dbReference>
<reference evidence="2" key="1">
    <citation type="journal article" date="2019" name="Int. J. Syst. Evol. Microbiol.">
        <title>The Global Catalogue of Microorganisms (GCM) 10K type strain sequencing project: providing services to taxonomists for standard genome sequencing and annotation.</title>
        <authorList>
            <consortium name="The Broad Institute Genomics Platform"/>
            <consortium name="The Broad Institute Genome Sequencing Center for Infectious Disease"/>
            <person name="Wu L."/>
            <person name="Ma J."/>
        </authorList>
    </citation>
    <scope>NUCLEOTIDE SEQUENCE [LARGE SCALE GENOMIC DNA]</scope>
    <source>
        <strain evidence="2">KCTC 12848</strain>
    </source>
</reference>
<dbReference type="GO" id="GO:0016746">
    <property type="term" value="F:acyltransferase activity"/>
    <property type="evidence" value="ECO:0007669"/>
    <property type="project" value="UniProtKB-KW"/>
</dbReference>
<dbReference type="InterPro" id="IPR016181">
    <property type="entry name" value="Acyl_CoA_acyltransferase"/>
</dbReference>
<comment type="caution">
    <text evidence="1">The sequence shown here is derived from an EMBL/GenBank/DDBJ whole genome shotgun (WGS) entry which is preliminary data.</text>
</comment>
<dbReference type="Gene3D" id="3.40.630.30">
    <property type="match status" value="1"/>
</dbReference>
<dbReference type="SUPFAM" id="SSF55729">
    <property type="entry name" value="Acyl-CoA N-acyltransferases (Nat)"/>
    <property type="match status" value="1"/>
</dbReference>
<protein>
    <submittedName>
        <fullName evidence="1">GNAT family N-acetyltransferase</fullName>
        <ecNumber evidence="1">2.3.1.-</ecNumber>
    </submittedName>
</protein>